<dbReference type="EMBL" id="CP071091">
    <property type="protein sequence ID" value="QSQ14829.1"/>
    <property type="molecule type" value="Genomic_DNA"/>
</dbReference>
<proteinExistence type="predicted"/>
<accession>A0ABX7N8W8</accession>
<sequence>MRTQMKDVSRTDWVVALDREASALVEVLDSSPSARSLFEGWIDLEGYAHYLAQTYHYVRWTTPLLESAGTRMRQLGMHPALAELLVSKSEEERGHERWLLADLRNLGWTAERVEATPLGGAVKAYVAWNQYTTQEGVPTAFLGTAYVLESLSVRRASGAVARLISAGRIPNIHKAVTFLRGHGDVDGDHVEALAEVLRSLDDPKEQEVLIHSARTTRLLYPGLFLER</sequence>
<gene>
    <name evidence="1" type="ORF">JY572_01685</name>
</gene>
<evidence type="ECO:0000313" key="2">
    <source>
        <dbReference type="Proteomes" id="UP000663090"/>
    </source>
</evidence>
<dbReference type="InterPro" id="IPR016084">
    <property type="entry name" value="Haem_Oase-like_multi-hlx"/>
</dbReference>
<dbReference type="Proteomes" id="UP000663090">
    <property type="component" value="Chromosome"/>
</dbReference>
<dbReference type="SUPFAM" id="SSF48613">
    <property type="entry name" value="Heme oxygenase-like"/>
    <property type="match status" value="1"/>
</dbReference>
<protein>
    <submittedName>
        <fullName evidence="1">Iron-containing redox enzyme family protein</fullName>
    </submittedName>
</protein>
<organism evidence="1 2">
    <name type="scientific">Myxococcus landrumensis</name>
    <dbReference type="NCBI Taxonomy" id="2813577"/>
    <lineage>
        <taxon>Bacteria</taxon>
        <taxon>Pseudomonadati</taxon>
        <taxon>Myxococcota</taxon>
        <taxon>Myxococcia</taxon>
        <taxon>Myxococcales</taxon>
        <taxon>Cystobacterineae</taxon>
        <taxon>Myxococcaceae</taxon>
        <taxon>Myxococcus</taxon>
    </lineage>
</organism>
<reference evidence="1 2" key="1">
    <citation type="submission" date="2021-02" db="EMBL/GenBank/DDBJ databases">
        <title>De Novo genome assembly of isolated myxobacteria.</title>
        <authorList>
            <person name="Stevens D.C."/>
        </authorList>
    </citation>
    <scope>NUCLEOTIDE SEQUENCE [LARGE SCALE GENOMIC DNA]</scope>
    <source>
        <strain evidence="1 2">SCHIC003</strain>
    </source>
</reference>
<dbReference type="Gene3D" id="1.20.910.10">
    <property type="entry name" value="Heme oxygenase-like"/>
    <property type="match status" value="1"/>
</dbReference>
<dbReference type="Pfam" id="PF14518">
    <property type="entry name" value="Haem_oxygenas_2"/>
    <property type="match status" value="1"/>
</dbReference>
<name>A0ABX7N8W8_9BACT</name>
<evidence type="ECO:0000313" key="1">
    <source>
        <dbReference type="EMBL" id="QSQ14829.1"/>
    </source>
</evidence>
<keyword evidence="2" id="KW-1185">Reference proteome</keyword>